<dbReference type="Proteomes" id="UP001372338">
    <property type="component" value="Unassembled WGS sequence"/>
</dbReference>
<dbReference type="Pfam" id="PF03016">
    <property type="entry name" value="Exostosin_GT47"/>
    <property type="match status" value="1"/>
</dbReference>
<proteinExistence type="inferred from homology"/>
<gene>
    <name evidence="7" type="ORF">RIF29_07660</name>
</gene>
<evidence type="ECO:0000313" key="8">
    <source>
        <dbReference type="Proteomes" id="UP001372338"/>
    </source>
</evidence>
<dbReference type="InterPro" id="IPR004263">
    <property type="entry name" value="Exostosin"/>
</dbReference>
<comment type="subcellular location">
    <subcellularLocation>
        <location evidence="1">Golgi apparatus membrane</location>
        <topology evidence="1">Single-pass type II membrane protein</topology>
    </subcellularLocation>
</comment>
<feature type="domain" description="Exostosin GT47" evidence="6">
    <location>
        <begin position="146"/>
        <end position="432"/>
    </location>
</feature>
<dbReference type="GO" id="GO:0016757">
    <property type="term" value="F:glycosyltransferase activity"/>
    <property type="evidence" value="ECO:0007669"/>
    <property type="project" value="UniProtKB-KW"/>
</dbReference>
<evidence type="ECO:0000259" key="6">
    <source>
        <dbReference type="Pfam" id="PF03016"/>
    </source>
</evidence>
<dbReference type="InterPro" id="IPR040911">
    <property type="entry name" value="Exostosin_GT47"/>
</dbReference>
<comment type="caution">
    <text evidence="7">The sequence shown here is derived from an EMBL/GenBank/DDBJ whole genome shotgun (WGS) entry which is preliminary data.</text>
</comment>
<dbReference type="AlphaFoldDB" id="A0AAN9J5J6"/>
<evidence type="ECO:0000256" key="1">
    <source>
        <dbReference type="ARBA" id="ARBA00004323"/>
    </source>
</evidence>
<keyword evidence="3" id="KW-0808">Transferase</keyword>
<evidence type="ECO:0000256" key="3">
    <source>
        <dbReference type="ARBA" id="ARBA00022676"/>
    </source>
</evidence>
<dbReference type="PANTHER" id="PTHR11062:SF124">
    <property type="entry name" value="XYLOGALACTURONAN BETA-1,3-XYLOSYLTRANSFERASE"/>
    <property type="match status" value="1"/>
</dbReference>
<evidence type="ECO:0000256" key="2">
    <source>
        <dbReference type="ARBA" id="ARBA00010271"/>
    </source>
</evidence>
<dbReference type="EMBL" id="JAYWIO010000001">
    <property type="protein sequence ID" value="KAK7292031.1"/>
    <property type="molecule type" value="Genomic_DNA"/>
</dbReference>
<organism evidence="7 8">
    <name type="scientific">Crotalaria pallida</name>
    <name type="common">Smooth rattlebox</name>
    <name type="synonym">Crotalaria striata</name>
    <dbReference type="NCBI Taxonomy" id="3830"/>
    <lineage>
        <taxon>Eukaryota</taxon>
        <taxon>Viridiplantae</taxon>
        <taxon>Streptophyta</taxon>
        <taxon>Embryophyta</taxon>
        <taxon>Tracheophyta</taxon>
        <taxon>Spermatophyta</taxon>
        <taxon>Magnoliopsida</taxon>
        <taxon>eudicotyledons</taxon>
        <taxon>Gunneridae</taxon>
        <taxon>Pentapetalae</taxon>
        <taxon>rosids</taxon>
        <taxon>fabids</taxon>
        <taxon>Fabales</taxon>
        <taxon>Fabaceae</taxon>
        <taxon>Papilionoideae</taxon>
        <taxon>50 kb inversion clade</taxon>
        <taxon>genistoids sensu lato</taxon>
        <taxon>core genistoids</taxon>
        <taxon>Crotalarieae</taxon>
        <taxon>Crotalaria</taxon>
    </lineage>
</organism>
<keyword evidence="3" id="KW-0328">Glycosyltransferase</keyword>
<comment type="similarity">
    <text evidence="2">Belongs to the glycosyltransferase 47 family.</text>
</comment>
<sequence>MEAFRSPTVSLLLPLSFLLLLLLLIFFIPLKGNNISPLDFPLPLTSPSIRDNNIVTTQVQIQHHPEFLLPSSDDNRSTEHKPTISIKKMTTSLDRVEQGLAEARASIREAIRLRNYTLSKPLNFIPKGSLYRNPFAFHQSHIEMIKRFKVWVYKEGEQPLVHDGPLNNIYAIEGQFIDEMENSIRNPFKARNPDEAHVFYLPISVANAVRYVYLPIMSTTDYNRDRLFRLVEDYVGAVSHKYPYWNRSNGADHFFLSCHDWAPEISDANPQLFKKFTRLLCNANTSEGFQPKRDVSIPEVFLNVGHLGPPNLGQSPMNRTILAFFAGRAHGDIRKLLFDHWKDKDNEVQVYEHLPKRQNYTKLMGLSKFCLCPSGFEVASPRIVESIHAGCVPVIISDNYSLPFNDVLNWNQFSLEIPVAKISNIKTILQSVSRNRYLKLHMNVLRVRRHFILNRPAKPFDMMHMILHSLWLRRLNFRLTT</sequence>
<evidence type="ECO:0000256" key="5">
    <source>
        <dbReference type="ARBA" id="ARBA00023034"/>
    </source>
</evidence>
<dbReference type="PANTHER" id="PTHR11062">
    <property type="entry name" value="EXOSTOSIN HEPARAN SULFATE GLYCOSYLTRANSFERASE -RELATED"/>
    <property type="match status" value="1"/>
</dbReference>
<evidence type="ECO:0000256" key="4">
    <source>
        <dbReference type="ARBA" id="ARBA00022968"/>
    </source>
</evidence>
<keyword evidence="4" id="KW-0735">Signal-anchor</keyword>
<evidence type="ECO:0000313" key="7">
    <source>
        <dbReference type="EMBL" id="KAK7292031.1"/>
    </source>
</evidence>
<keyword evidence="4" id="KW-0812">Transmembrane</keyword>
<protein>
    <recommendedName>
        <fullName evidence="6">Exostosin GT47 domain-containing protein</fullName>
    </recommendedName>
</protein>
<keyword evidence="8" id="KW-1185">Reference proteome</keyword>
<dbReference type="GO" id="GO:0000139">
    <property type="term" value="C:Golgi membrane"/>
    <property type="evidence" value="ECO:0007669"/>
    <property type="project" value="UniProtKB-SubCell"/>
</dbReference>
<accession>A0AAN9J5J6</accession>
<name>A0AAN9J5J6_CROPI</name>
<keyword evidence="5" id="KW-0333">Golgi apparatus</keyword>
<reference evidence="7 8" key="1">
    <citation type="submission" date="2024-01" db="EMBL/GenBank/DDBJ databases">
        <title>The genomes of 5 underutilized Papilionoideae crops provide insights into root nodulation and disease resistanc.</title>
        <authorList>
            <person name="Yuan L."/>
        </authorList>
    </citation>
    <scope>NUCLEOTIDE SEQUENCE [LARGE SCALE GENOMIC DNA]</scope>
    <source>
        <strain evidence="7">ZHUSHIDOU_FW_LH</strain>
        <tissue evidence="7">Leaf</tissue>
    </source>
</reference>